<dbReference type="FunFam" id="3.30.160.60:FF:000912">
    <property type="entry name" value="Zinc finger protein 660"/>
    <property type="match status" value="1"/>
</dbReference>
<dbReference type="PANTHER" id="PTHR24404:SF114">
    <property type="entry name" value="KLUMPFUSS, ISOFORM B-RELATED"/>
    <property type="match status" value="1"/>
</dbReference>
<feature type="domain" description="C2H2-type" evidence="9">
    <location>
        <begin position="236"/>
        <end position="254"/>
    </location>
</feature>
<evidence type="ECO:0000256" key="5">
    <source>
        <dbReference type="ARBA" id="ARBA00022833"/>
    </source>
</evidence>
<evidence type="ECO:0000256" key="2">
    <source>
        <dbReference type="ARBA" id="ARBA00022723"/>
    </source>
</evidence>
<evidence type="ECO:0000256" key="4">
    <source>
        <dbReference type="ARBA" id="ARBA00022771"/>
    </source>
</evidence>
<dbReference type="PROSITE" id="PS50157">
    <property type="entry name" value="ZINC_FINGER_C2H2_2"/>
    <property type="match status" value="10"/>
</dbReference>
<dbReference type="Pfam" id="PF00096">
    <property type="entry name" value="zf-C2H2"/>
    <property type="match status" value="7"/>
</dbReference>
<dbReference type="GO" id="GO:0045595">
    <property type="term" value="P:regulation of cell differentiation"/>
    <property type="evidence" value="ECO:0007669"/>
    <property type="project" value="UniProtKB-ARBA"/>
</dbReference>
<evidence type="ECO:0000256" key="7">
    <source>
        <dbReference type="ARBA" id="ARBA00023242"/>
    </source>
</evidence>
<evidence type="ECO:0000256" key="3">
    <source>
        <dbReference type="ARBA" id="ARBA00022737"/>
    </source>
</evidence>
<proteinExistence type="predicted"/>
<evidence type="ECO:0000256" key="1">
    <source>
        <dbReference type="ARBA" id="ARBA00004123"/>
    </source>
</evidence>
<dbReference type="PANTHER" id="PTHR24404">
    <property type="entry name" value="ZINC FINGER PROTEIN"/>
    <property type="match status" value="1"/>
</dbReference>
<accession>A0AAV2HFG0</accession>
<evidence type="ECO:0000256" key="8">
    <source>
        <dbReference type="PROSITE-ProRule" id="PRU00042"/>
    </source>
</evidence>
<comment type="subcellular location">
    <subcellularLocation>
        <location evidence="1">Nucleus</location>
    </subcellularLocation>
</comment>
<dbReference type="InterPro" id="IPR036236">
    <property type="entry name" value="Znf_C2H2_sf"/>
</dbReference>
<feature type="domain" description="C2H2-type" evidence="9">
    <location>
        <begin position="456"/>
        <end position="483"/>
    </location>
</feature>
<name>A0AAV2HFG0_LYMST</name>
<feature type="domain" description="C2H2-type" evidence="9">
    <location>
        <begin position="288"/>
        <end position="315"/>
    </location>
</feature>
<evidence type="ECO:0000313" key="11">
    <source>
        <dbReference type="Proteomes" id="UP001497497"/>
    </source>
</evidence>
<dbReference type="FunFam" id="3.30.160.60:FF:000065">
    <property type="entry name" value="B-cell CLL/lymphoma 6, member B"/>
    <property type="match status" value="1"/>
</dbReference>
<keyword evidence="3" id="KW-0677">Repeat</keyword>
<dbReference type="FunFam" id="3.30.160.60:FF:000446">
    <property type="entry name" value="Zinc finger protein"/>
    <property type="match status" value="1"/>
</dbReference>
<evidence type="ECO:0000256" key="6">
    <source>
        <dbReference type="ARBA" id="ARBA00023125"/>
    </source>
</evidence>
<protein>
    <recommendedName>
        <fullName evidence="9">C2H2-type domain-containing protein</fullName>
    </recommendedName>
</protein>
<gene>
    <name evidence="10" type="ORF">GSLYS_00006602001</name>
</gene>
<dbReference type="SMART" id="SM00355">
    <property type="entry name" value="ZnF_C2H2"/>
    <property type="match status" value="10"/>
</dbReference>
<feature type="domain" description="C2H2-type" evidence="9">
    <location>
        <begin position="372"/>
        <end position="399"/>
    </location>
</feature>
<evidence type="ECO:0000313" key="10">
    <source>
        <dbReference type="EMBL" id="CAL1532584.1"/>
    </source>
</evidence>
<feature type="domain" description="C2H2-type" evidence="9">
    <location>
        <begin position="400"/>
        <end position="427"/>
    </location>
</feature>
<dbReference type="Gene3D" id="3.30.160.60">
    <property type="entry name" value="Classic Zinc Finger"/>
    <property type="match status" value="9"/>
</dbReference>
<keyword evidence="7" id="KW-0539">Nucleus</keyword>
<dbReference type="GO" id="GO:0000122">
    <property type="term" value="P:negative regulation of transcription by RNA polymerase II"/>
    <property type="evidence" value="ECO:0007669"/>
    <property type="project" value="UniProtKB-ARBA"/>
</dbReference>
<dbReference type="FunFam" id="3.30.160.60:FF:000100">
    <property type="entry name" value="Zinc finger 45-like"/>
    <property type="match status" value="1"/>
</dbReference>
<dbReference type="SUPFAM" id="SSF57667">
    <property type="entry name" value="beta-beta-alpha zinc fingers"/>
    <property type="match status" value="5"/>
</dbReference>
<organism evidence="10 11">
    <name type="scientific">Lymnaea stagnalis</name>
    <name type="common">Great pond snail</name>
    <name type="synonym">Helix stagnalis</name>
    <dbReference type="NCBI Taxonomy" id="6523"/>
    <lineage>
        <taxon>Eukaryota</taxon>
        <taxon>Metazoa</taxon>
        <taxon>Spiralia</taxon>
        <taxon>Lophotrochozoa</taxon>
        <taxon>Mollusca</taxon>
        <taxon>Gastropoda</taxon>
        <taxon>Heterobranchia</taxon>
        <taxon>Euthyneura</taxon>
        <taxon>Panpulmonata</taxon>
        <taxon>Hygrophila</taxon>
        <taxon>Lymnaeoidea</taxon>
        <taxon>Lymnaeidae</taxon>
        <taxon>Lymnaea</taxon>
    </lineage>
</organism>
<dbReference type="EMBL" id="CAXITT010000119">
    <property type="protein sequence ID" value="CAL1532584.1"/>
    <property type="molecule type" value="Genomic_DNA"/>
</dbReference>
<comment type="caution">
    <text evidence="10">The sequence shown here is derived from an EMBL/GenBank/DDBJ whole genome shotgun (WGS) entry which is preliminary data.</text>
</comment>
<dbReference type="GO" id="GO:0005634">
    <property type="term" value="C:nucleus"/>
    <property type="evidence" value="ECO:0007669"/>
    <property type="project" value="UniProtKB-SubCell"/>
</dbReference>
<feature type="domain" description="C2H2-type" evidence="9">
    <location>
        <begin position="260"/>
        <end position="287"/>
    </location>
</feature>
<keyword evidence="4 8" id="KW-0863">Zinc-finger</keyword>
<dbReference type="FunFam" id="3.30.160.60:FF:000624">
    <property type="entry name" value="zinc finger protein 697"/>
    <property type="match status" value="2"/>
</dbReference>
<feature type="domain" description="C2H2-type" evidence="9">
    <location>
        <begin position="208"/>
        <end position="235"/>
    </location>
</feature>
<feature type="domain" description="C2H2-type" evidence="9">
    <location>
        <begin position="344"/>
        <end position="371"/>
    </location>
</feature>
<keyword evidence="6" id="KW-0238">DNA-binding</keyword>
<sequence length="490" mass="56605">MSQVSEVAVNKETVFITDIKAEPLDSDETCSCQENTFTNQPEEDVKPVLCTNQTRTSLNGPESTYPLSKQESCSAECSLNHSENVKPFLIDFDSASYPYPVQLLSTQEALARDILPSKFFEQSFSQVSGGITTKDLSAENSFYSEDMKDIPLLSEDSQSSIFENGKLFRNLKTKHKFIMCAGRKMRIKLKKSKWLTDDEALGAYARLYICDICNKSFSHKYYITRHVKTHAIEKLFKCELCGKCFTFKAYLKRHNCKTSNTCDVCGTYFSSKSDMIIHRKLHFEQKIYTCEYCGKSSPRKRDMMVHKRIHTGEKPYCCSYCLRYFTRKSDLDMHSAIHTGKKPHECKVCGQRYARKTHLNDHMLKHSGVRPYKCETCSKSFRTKIRLSSHLRCHTGEKPFKCDVCEKAFAHQGSVYKHRKQHTGEKPYTCEYCHKHFRSRSDMTLHERTHTGEKPYQCEICAKPFAQLSSLRRHMGIHKKENLSEAKADS</sequence>
<dbReference type="InterPro" id="IPR013087">
    <property type="entry name" value="Znf_C2H2_type"/>
</dbReference>
<dbReference type="AlphaFoldDB" id="A0AAV2HFG0"/>
<dbReference type="GO" id="GO:0000978">
    <property type="term" value="F:RNA polymerase II cis-regulatory region sequence-specific DNA binding"/>
    <property type="evidence" value="ECO:0007669"/>
    <property type="project" value="TreeGrafter"/>
</dbReference>
<keyword evidence="2" id="KW-0479">Metal-binding</keyword>
<dbReference type="GO" id="GO:0003700">
    <property type="term" value="F:DNA-binding transcription factor activity"/>
    <property type="evidence" value="ECO:0007669"/>
    <property type="project" value="TreeGrafter"/>
</dbReference>
<dbReference type="GO" id="GO:0008270">
    <property type="term" value="F:zinc ion binding"/>
    <property type="evidence" value="ECO:0007669"/>
    <property type="project" value="UniProtKB-KW"/>
</dbReference>
<feature type="domain" description="C2H2-type" evidence="9">
    <location>
        <begin position="316"/>
        <end position="343"/>
    </location>
</feature>
<dbReference type="Proteomes" id="UP001497497">
    <property type="component" value="Unassembled WGS sequence"/>
</dbReference>
<reference evidence="10 11" key="1">
    <citation type="submission" date="2024-04" db="EMBL/GenBank/DDBJ databases">
        <authorList>
            <consortium name="Genoscope - CEA"/>
            <person name="William W."/>
        </authorList>
    </citation>
    <scope>NUCLEOTIDE SEQUENCE [LARGE SCALE GENOMIC DNA]</scope>
</reference>
<evidence type="ECO:0000259" key="9">
    <source>
        <dbReference type="PROSITE" id="PS50157"/>
    </source>
</evidence>
<dbReference type="PROSITE" id="PS00028">
    <property type="entry name" value="ZINC_FINGER_C2H2_1"/>
    <property type="match status" value="8"/>
</dbReference>
<dbReference type="FunFam" id="3.30.160.60:FF:002343">
    <property type="entry name" value="Zinc finger protein 33A"/>
    <property type="match status" value="2"/>
</dbReference>
<keyword evidence="5" id="KW-0862">Zinc</keyword>
<keyword evidence="11" id="KW-1185">Reference proteome</keyword>
<feature type="domain" description="C2H2-type" evidence="9">
    <location>
        <begin position="428"/>
        <end position="455"/>
    </location>
</feature>
<dbReference type="InterPro" id="IPR050589">
    <property type="entry name" value="Ikaros_C2H2-ZF"/>
</dbReference>